<keyword evidence="6" id="KW-0732">Signal</keyword>
<reference evidence="14" key="1">
    <citation type="submission" date="2016-06" db="EMBL/GenBank/DDBJ databases">
        <title>De novo assembly and RNA-Seq shows season-dependent expression and editing in black bear kidneys.</title>
        <authorList>
            <person name="Korstanje R."/>
            <person name="Srivastava A."/>
            <person name="Sarsani V.K."/>
            <person name="Sheehan S.M."/>
            <person name="Seger R.L."/>
            <person name="Barter M.E."/>
            <person name="Lindqvist C."/>
            <person name="Brody L.C."/>
            <person name="Mullikin J.C."/>
        </authorList>
    </citation>
    <scope>NUCLEOTIDE SEQUENCE [LARGE SCALE GENOMIC DNA]</scope>
</reference>
<dbReference type="InterPro" id="IPR001811">
    <property type="entry name" value="Chemokine_IL8-like_dom"/>
</dbReference>
<dbReference type="GO" id="GO:0006955">
    <property type="term" value="P:immune response"/>
    <property type="evidence" value="ECO:0007669"/>
    <property type="project" value="InterPro"/>
</dbReference>
<sequence length="101" mass="11578">MWTHSDTTHTHTHTLTGTPAPSFSIARGTNVGRECCLEYFKGAIPLRRLKMWYRTSRECPKEAIVLVTVQDKPICSDPKDMRVKRAIRYLKSMKDPGLQES</sequence>
<dbReference type="GO" id="GO:0008009">
    <property type="term" value="F:chemokine activity"/>
    <property type="evidence" value="ECO:0007669"/>
    <property type="project" value="InterPro"/>
</dbReference>
<reference evidence="13" key="3">
    <citation type="submission" date="2025-09" db="UniProtKB">
        <authorList>
            <consortium name="Ensembl"/>
        </authorList>
    </citation>
    <scope>IDENTIFICATION</scope>
</reference>
<evidence type="ECO:0000256" key="11">
    <source>
        <dbReference type="SAM" id="MobiDB-lite"/>
    </source>
</evidence>
<dbReference type="SUPFAM" id="SSF54117">
    <property type="entry name" value="Interleukin 8-like chemokines"/>
    <property type="match status" value="1"/>
</dbReference>
<dbReference type="CDD" id="cd00272">
    <property type="entry name" value="Chemokine_CC"/>
    <property type="match status" value="1"/>
</dbReference>
<comment type="subcellular location">
    <subcellularLocation>
        <location evidence="1 10">Secreted</location>
    </subcellularLocation>
</comment>
<dbReference type="STRING" id="9643.ENSUAMP00000012767"/>
<dbReference type="InterPro" id="IPR000827">
    <property type="entry name" value="Chemokine_CC_CS"/>
</dbReference>
<dbReference type="AlphaFoldDB" id="A0A452R3C0"/>
<evidence type="ECO:0000256" key="6">
    <source>
        <dbReference type="ARBA" id="ARBA00022729"/>
    </source>
</evidence>
<keyword evidence="4 10" id="KW-0202">Cytokine</keyword>
<evidence type="ECO:0000256" key="8">
    <source>
        <dbReference type="ARBA" id="ARBA00023198"/>
    </source>
</evidence>
<comment type="function">
    <text evidence="9">Chemokine, which displays chemotactic activity for T lymphocytes, preferentially Th2 cells, but not monocytes or granulocytes. Therefore plays an important role in a wide range of inflammatory and immunological processes. Acts by binding to CCR4 at T-cell surface. Mediates GM-CSF/CSF2-driven pain and inflammation. In the brain, required to maintain the typical, highly branched morphology of hippocampal microglia under homeostatic conditions. May be important for the appropriate adaptation of microglial morphology and synaptic plasticity to acute lipopolysaccharide (LPS)-induced neuroinflammation. Plays a role in wound healing, mainly by inducing fibroblast migration into the wound.</text>
</comment>
<dbReference type="OMA" id="CCLDYFK"/>
<dbReference type="GeneTree" id="ENSGT00940000166352"/>
<dbReference type="SMART" id="SM00199">
    <property type="entry name" value="SCY"/>
    <property type="match status" value="1"/>
</dbReference>
<feature type="domain" description="Chemokine interleukin-8-like" evidence="12">
    <location>
        <begin position="32"/>
        <end position="90"/>
    </location>
</feature>
<accession>A0A452R3C0</accession>
<evidence type="ECO:0000256" key="5">
    <source>
        <dbReference type="ARBA" id="ARBA00022525"/>
    </source>
</evidence>
<evidence type="ECO:0000256" key="9">
    <source>
        <dbReference type="ARBA" id="ARBA00046039"/>
    </source>
</evidence>
<keyword evidence="8" id="KW-0395">Inflammatory response</keyword>
<dbReference type="InterPro" id="IPR039809">
    <property type="entry name" value="Chemokine_b/g/d"/>
</dbReference>
<evidence type="ECO:0000256" key="10">
    <source>
        <dbReference type="RuleBase" id="RU361150"/>
    </source>
</evidence>
<evidence type="ECO:0000313" key="13">
    <source>
        <dbReference type="Ensembl" id="ENSUAMP00000012767.1"/>
    </source>
</evidence>
<dbReference type="InterPro" id="IPR036048">
    <property type="entry name" value="Interleukin_8-like_sf"/>
</dbReference>
<keyword evidence="3 10" id="KW-0145">Chemotaxis</keyword>
<dbReference type="GO" id="GO:0005615">
    <property type="term" value="C:extracellular space"/>
    <property type="evidence" value="ECO:0007669"/>
    <property type="project" value="UniProtKB-KW"/>
</dbReference>
<keyword evidence="5 10" id="KW-0964">Secreted</keyword>
<name>A0A452R3C0_URSAM</name>
<dbReference type="PROSITE" id="PS00472">
    <property type="entry name" value="SMALL_CYTOKINES_CC"/>
    <property type="match status" value="1"/>
</dbReference>
<evidence type="ECO:0000256" key="3">
    <source>
        <dbReference type="ARBA" id="ARBA00022500"/>
    </source>
</evidence>
<dbReference type="Proteomes" id="UP000291022">
    <property type="component" value="Unassembled WGS sequence"/>
</dbReference>
<evidence type="ECO:0000313" key="14">
    <source>
        <dbReference type="Proteomes" id="UP000291022"/>
    </source>
</evidence>
<evidence type="ECO:0000256" key="2">
    <source>
        <dbReference type="ARBA" id="ARBA00010868"/>
    </source>
</evidence>
<proteinExistence type="inferred from homology"/>
<protein>
    <recommendedName>
        <fullName evidence="10">C-C motif chemokine</fullName>
    </recommendedName>
</protein>
<comment type="similarity">
    <text evidence="2 10">Belongs to the intercrine beta (chemokine CC) family.</text>
</comment>
<evidence type="ECO:0000256" key="7">
    <source>
        <dbReference type="ARBA" id="ARBA00023157"/>
    </source>
</evidence>
<feature type="region of interest" description="Disordered" evidence="11">
    <location>
        <begin position="1"/>
        <end position="23"/>
    </location>
</feature>
<dbReference type="GO" id="GO:0006954">
    <property type="term" value="P:inflammatory response"/>
    <property type="evidence" value="ECO:0007669"/>
    <property type="project" value="UniProtKB-KW"/>
</dbReference>
<dbReference type="Pfam" id="PF00048">
    <property type="entry name" value="IL8"/>
    <property type="match status" value="1"/>
</dbReference>
<dbReference type="PANTHER" id="PTHR12015:SF111">
    <property type="entry name" value="C-C MOTIF CHEMOKINE 17"/>
    <property type="match status" value="1"/>
</dbReference>
<dbReference type="Ensembl" id="ENSUAMT00000014331.1">
    <property type="protein sequence ID" value="ENSUAMP00000012767.1"/>
    <property type="gene ID" value="ENSUAMG00000010314.1"/>
</dbReference>
<evidence type="ECO:0000256" key="1">
    <source>
        <dbReference type="ARBA" id="ARBA00004613"/>
    </source>
</evidence>
<reference evidence="13" key="2">
    <citation type="submission" date="2025-08" db="UniProtKB">
        <authorList>
            <consortium name="Ensembl"/>
        </authorList>
    </citation>
    <scope>IDENTIFICATION</scope>
</reference>
<keyword evidence="14" id="KW-1185">Reference proteome</keyword>
<organism evidence="13 14">
    <name type="scientific">Ursus americanus</name>
    <name type="common">American black bear</name>
    <name type="synonym">Euarctos americanus</name>
    <dbReference type="NCBI Taxonomy" id="9643"/>
    <lineage>
        <taxon>Eukaryota</taxon>
        <taxon>Metazoa</taxon>
        <taxon>Chordata</taxon>
        <taxon>Craniata</taxon>
        <taxon>Vertebrata</taxon>
        <taxon>Euteleostomi</taxon>
        <taxon>Mammalia</taxon>
        <taxon>Eutheria</taxon>
        <taxon>Laurasiatheria</taxon>
        <taxon>Carnivora</taxon>
        <taxon>Caniformia</taxon>
        <taxon>Ursidae</taxon>
        <taxon>Ursus</taxon>
    </lineage>
</organism>
<dbReference type="FunFam" id="2.40.50.40:FF:000012">
    <property type="entry name" value="C-C motif chemokine"/>
    <property type="match status" value="1"/>
</dbReference>
<keyword evidence="7" id="KW-1015">Disulfide bond</keyword>
<evidence type="ECO:0000256" key="4">
    <source>
        <dbReference type="ARBA" id="ARBA00022514"/>
    </source>
</evidence>
<dbReference type="PANTHER" id="PTHR12015">
    <property type="entry name" value="SMALL INDUCIBLE CYTOKINE A"/>
    <property type="match status" value="1"/>
</dbReference>
<dbReference type="Gene3D" id="2.40.50.40">
    <property type="match status" value="1"/>
</dbReference>
<evidence type="ECO:0000259" key="12">
    <source>
        <dbReference type="SMART" id="SM00199"/>
    </source>
</evidence>